<organism evidence="2 3">
    <name type="scientific">Aegilops tauschii subsp. strangulata</name>
    <name type="common">Goatgrass</name>
    <dbReference type="NCBI Taxonomy" id="200361"/>
    <lineage>
        <taxon>Eukaryota</taxon>
        <taxon>Viridiplantae</taxon>
        <taxon>Streptophyta</taxon>
        <taxon>Embryophyta</taxon>
        <taxon>Tracheophyta</taxon>
        <taxon>Spermatophyta</taxon>
        <taxon>Magnoliopsida</taxon>
        <taxon>Liliopsida</taxon>
        <taxon>Poales</taxon>
        <taxon>Poaceae</taxon>
        <taxon>BOP clade</taxon>
        <taxon>Pooideae</taxon>
        <taxon>Triticodae</taxon>
        <taxon>Triticeae</taxon>
        <taxon>Triticinae</taxon>
        <taxon>Aegilops</taxon>
    </lineage>
</organism>
<proteinExistence type="predicted"/>
<keyword evidence="1" id="KW-0732">Signal</keyword>
<protein>
    <submittedName>
        <fullName evidence="2">Uncharacterized protein</fullName>
    </submittedName>
</protein>
<sequence length="68" mass="7211">MAMTQFFVIPAVFTAPLLLSPELSGRIPIQKTTGPSPSRMPVSTSLCPAVLDRLPPLPSHPKSQTSAP</sequence>
<feature type="chain" id="PRO_5019505604" evidence="1">
    <location>
        <begin position="26"/>
        <end position="68"/>
    </location>
</feature>
<keyword evidence="3" id="KW-1185">Reference proteome</keyword>
<reference evidence="2" key="3">
    <citation type="journal article" date="2017" name="Nature">
        <title>Genome sequence of the progenitor of the wheat D genome Aegilops tauschii.</title>
        <authorList>
            <person name="Luo M.C."/>
            <person name="Gu Y.Q."/>
            <person name="Puiu D."/>
            <person name="Wang H."/>
            <person name="Twardziok S.O."/>
            <person name="Deal K.R."/>
            <person name="Huo N."/>
            <person name="Zhu T."/>
            <person name="Wang L."/>
            <person name="Wang Y."/>
            <person name="McGuire P.E."/>
            <person name="Liu S."/>
            <person name="Long H."/>
            <person name="Ramasamy R.K."/>
            <person name="Rodriguez J.C."/>
            <person name="Van S.L."/>
            <person name="Yuan L."/>
            <person name="Wang Z."/>
            <person name="Xia Z."/>
            <person name="Xiao L."/>
            <person name="Anderson O.D."/>
            <person name="Ouyang S."/>
            <person name="Liang Y."/>
            <person name="Zimin A.V."/>
            <person name="Pertea G."/>
            <person name="Qi P."/>
            <person name="Bennetzen J.L."/>
            <person name="Dai X."/>
            <person name="Dawson M.W."/>
            <person name="Muller H.G."/>
            <person name="Kugler K."/>
            <person name="Rivarola-Duarte L."/>
            <person name="Spannagl M."/>
            <person name="Mayer K.F.X."/>
            <person name="Lu F.H."/>
            <person name="Bevan M.W."/>
            <person name="Leroy P."/>
            <person name="Li P."/>
            <person name="You F.M."/>
            <person name="Sun Q."/>
            <person name="Liu Z."/>
            <person name="Lyons E."/>
            <person name="Wicker T."/>
            <person name="Salzberg S.L."/>
            <person name="Devos K.M."/>
            <person name="Dvorak J."/>
        </authorList>
    </citation>
    <scope>NUCLEOTIDE SEQUENCE [LARGE SCALE GENOMIC DNA]</scope>
    <source>
        <strain evidence="2">cv. AL8/78</strain>
    </source>
</reference>
<accession>A0A453SG56</accession>
<evidence type="ECO:0000313" key="3">
    <source>
        <dbReference type="Proteomes" id="UP000015105"/>
    </source>
</evidence>
<name>A0A453SG56_AEGTS</name>
<reference evidence="3" key="1">
    <citation type="journal article" date="2014" name="Science">
        <title>Ancient hybridizations among the ancestral genomes of bread wheat.</title>
        <authorList>
            <consortium name="International Wheat Genome Sequencing Consortium,"/>
            <person name="Marcussen T."/>
            <person name="Sandve S.R."/>
            <person name="Heier L."/>
            <person name="Spannagl M."/>
            <person name="Pfeifer M."/>
            <person name="Jakobsen K.S."/>
            <person name="Wulff B.B."/>
            <person name="Steuernagel B."/>
            <person name="Mayer K.F."/>
            <person name="Olsen O.A."/>
        </authorList>
    </citation>
    <scope>NUCLEOTIDE SEQUENCE [LARGE SCALE GENOMIC DNA]</scope>
    <source>
        <strain evidence="3">cv. AL8/78</strain>
    </source>
</reference>
<dbReference type="AlphaFoldDB" id="A0A453SG56"/>
<evidence type="ECO:0000313" key="2">
    <source>
        <dbReference type="EnsemblPlants" id="AET7Gv20930700.14"/>
    </source>
</evidence>
<feature type="signal peptide" evidence="1">
    <location>
        <begin position="1"/>
        <end position="25"/>
    </location>
</feature>
<dbReference type="Proteomes" id="UP000015105">
    <property type="component" value="Chromosome 7D"/>
</dbReference>
<reference evidence="3" key="2">
    <citation type="journal article" date="2017" name="Nat. Plants">
        <title>The Aegilops tauschii genome reveals multiple impacts of transposons.</title>
        <authorList>
            <person name="Zhao G."/>
            <person name="Zou C."/>
            <person name="Li K."/>
            <person name="Wang K."/>
            <person name="Li T."/>
            <person name="Gao L."/>
            <person name="Zhang X."/>
            <person name="Wang H."/>
            <person name="Yang Z."/>
            <person name="Liu X."/>
            <person name="Jiang W."/>
            <person name="Mao L."/>
            <person name="Kong X."/>
            <person name="Jiao Y."/>
            <person name="Jia J."/>
        </authorList>
    </citation>
    <scope>NUCLEOTIDE SEQUENCE [LARGE SCALE GENOMIC DNA]</scope>
    <source>
        <strain evidence="3">cv. AL8/78</strain>
    </source>
</reference>
<dbReference type="Gramene" id="AET7Gv20930700.14">
    <property type="protein sequence ID" value="AET7Gv20930700.14"/>
    <property type="gene ID" value="AET7Gv20930700"/>
</dbReference>
<evidence type="ECO:0000256" key="1">
    <source>
        <dbReference type="SAM" id="SignalP"/>
    </source>
</evidence>
<dbReference type="EnsemblPlants" id="AET7Gv20930700.14">
    <property type="protein sequence ID" value="AET7Gv20930700.14"/>
    <property type="gene ID" value="AET7Gv20930700"/>
</dbReference>
<reference evidence="2" key="5">
    <citation type="journal article" date="2021" name="G3 (Bethesda)">
        <title>Aegilops tauschii genome assembly Aet v5.0 features greater sequence contiguity and improved annotation.</title>
        <authorList>
            <person name="Wang L."/>
            <person name="Zhu T."/>
            <person name="Rodriguez J.C."/>
            <person name="Deal K.R."/>
            <person name="Dubcovsky J."/>
            <person name="McGuire P.E."/>
            <person name="Lux T."/>
            <person name="Spannagl M."/>
            <person name="Mayer K.F.X."/>
            <person name="Baldrich P."/>
            <person name="Meyers B.C."/>
            <person name="Huo N."/>
            <person name="Gu Y.Q."/>
            <person name="Zhou H."/>
            <person name="Devos K.M."/>
            <person name="Bennetzen J.L."/>
            <person name="Unver T."/>
            <person name="Budak H."/>
            <person name="Gulick P.J."/>
            <person name="Galiba G."/>
            <person name="Kalapos B."/>
            <person name="Nelson D.R."/>
            <person name="Li P."/>
            <person name="You F.M."/>
            <person name="Luo M.C."/>
            <person name="Dvorak J."/>
        </authorList>
    </citation>
    <scope>NUCLEOTIDE SEQUENCE [LARGE SCALE GENOMIC DNA]</scope>
    <source>
        <strain evidence="2">cv. AL8/78</strain>
    </source>
</reference>
<reference evidence="2" key="4">
    <citation type="submission" date="2019-03" db="UniProtKB">
        <authorList>
            <consortium name="EnsemblPlants"/>
        </authorList>
    </citation>
    <scope>IDENTIFICATION</scope>
</reference>